<dbReference type="SUPFAM" id="SSF56601">
    <property type="entry name" value="beta-lactamase/transpeptidase-like"/>
    <property type="match status" value="1"/>
</dbReference>
<evidence type="ECO:0000256" key="9">
    <source>
        <dbReference type="ARBA" id="ARBA00022984"/>
    </source>
</evidence>
<dbReference type="Proteomes" id="UP000782843">
    <property type="component" value="Unassembled WGS sequence"/>
</dbReference>
<gene>
    <name evidence="19" type="ORF">KC660_00230</name>
</gene>
<keyword evidence="11" id="KW-0511">Multifunctional enzyme</keyword>
<dbReference type="GO" id="GO:0071555">
    <property type="term" value="P:cell wall organization"/>
    <property type="evidence" value="ECO:0007669"/>
    <property type="project" value="UniProtKB-KW"/>
</dbReference>
<feature type="domain" description="Glycosyl transferase family 51" evidence="17">
    <location>
        <begin position="260"/>
        <end position="455"/>
    </location>
</feature>
<dbReference type="PANTHER" id="PTHR32282">
    <property type="entry name" value="BINDING PROTEIN TRANSPEPTIDASE, PUTATIVE-RELATED"/>
    <property type="match status" value="1"/>
</dbReference>
<dbReference type="CDD" id="cd06259">
    <property type="entry name" value="YdcF-like"/>
    <property type="match status" value="1"/>
</dbReference>
<dbReference type="GO" id="GO:0030288">
    <property type="term" value="C:outer membrane-bounded periplasmic space"/>
    <property type="evidence" value="ECO:0007669"/>
    <property type="project" value="TreeGrafter"/>
</dbReference>
<organism evidence="19 20">
    <name type="scientific">Candidatus Dojkabacteria bacterium</name>
    <dbReference type="NCBI Taxonomy" id="2099670"/>
    <lineage>
        <taxon>Bacteria</taxon>
        <taxon>Candidatus Dojkabacteria</taxon>
    </lineage>
</organism>
<dbReference type="AlphaFoldDB" id="A0A955L2S5"/>
<dbReference type="GO" id="GO:0006508">
    <property type="term" value="P:proteolysis"/>
    <property type="evidence" value="ECO:0007669"/>
    <property type="project" value="UniProtKB-KW"/>
</dbReference>
<dbReference type="GO" id="GO:0005886">
    <property type="term" value="C:plasma membrane"/>
    <property type="evidence" value="ECO:0007669"/>
    <property type="project" value="UniProtKB-SubCell"/>
</dbReference>
<proteinExistence type="predicted"/>
<dbReference type="Pfam" id="PF00912">
    <property type="entry name" value="Transgly"/>
    <property type="match status" value="1"/>
</dbReference>
<keyword evidence="9" id="KW-0573">Peptidoglycan synthesis</keyword>
<comment type="caution">
    <text evidence="19">The sequence shown here is derived from an EMBL/GenBank/DDBJ whole genome shotgun (WGS) entry which is preliminary data.</text>
</comment>
<keyword evidence="5" id="KW-0328">Glycosyltransferase</keyword>
<dbReference type="Pfam" id="PF02698">
    <property type="entry name" value="DUF218"/>
    <property type="match status" value="1"/>
</dbReference>
<evidence type="ECO:0000313" key="19">
    <source>
        <dbReference type="EMBL" id="MCA9381819.1"/>
    </source>
</evidence>
<evidence type="ECO:0000256" key="2">
    <source>
        <dbReference type="ARBA" id="ARBA00022475"/>
    </source>
</evidence>
<evidence type="ECO:0000259" key="16">
    <source>
        <dbReference type="Pfam" id="PF00905"/>
    </source>
</evidence>
<dbReference type="EMBL" id="JAGQLG010000007">
    <property type="protein sequence ID" value="MCA9381819.1"/>
    <property type="molecule type" value="Genomic_DNA"/>
</dbReference>
<keyword evidence="2" id="KW-1003">Cell membrane</keyword>
<dbReference type="InterPro" id="IPR001460">
    <property type="entry name" value="PCN-bd_Tpept"/>
</dbReference>
<keyword evidence="3" id="KW-0121">Carboxypeptidase</keyword>
<evidence type="ECO:0000256" key="6">
    <source>
        <dbReference type="ARBA" id="ARBA00022679"/>
    </source>
</evidence>
<evidence type="ECO:0000256" key="4">
    <source>
        <dbReference type="ARBA" id="ARBA00022670"/>
    </source>
</evidence>
<evidence type="ECO:0000256" key="3">
    <source>
        <dbReference type="ARBA" id="ARBA00022645"/>
    </source>
</evidence>
<comment type="subcellular location">
    <subcellularLocation>
        <location evidence="1">Cell membrane</location>
    </subcellularLocation>
</comment>
<evidence type="ECO:0000256" key="15">
    <source>
        <dbReference type="SAM" id="Phobius"/>
    </source>
</evidence>
<dbReference type="GO" id="GO:0004180">
    <property type="term" value="F:carboxypeptidase activity"/>
    <property type="evidence" value="ECO:0007669"/>
    <property type="project" value="UniProtKB-KW"/>
</dbReference>
<evidence type="ECO:0000256" key="1">
    <source>
        <dbReference type="ARBA" id="ARBA00004236"/>
    </source>
</evidence>
<dbReference type="Gene3D" id="3.40.710.10">
    <property type="entry name" value="DD-peptidase/beta-lactamase superfamily"/>
    <property type="match status" value="1"/>
</dbReference>
<reference evidence="19" key="2">
    <citation type="journal article" date="2021" name="Microbiome">
        <title>Successional dynamics and alternative stable states in a saline activated sludge microbial community over 9 years.</title>
        <authorList>
            <person name="Wang Y."/>
            <person name="Ye J."/>
            <person name="Ju F."/>
            <person name="Liu L."/>
            <person name="Boyd J.A."/>
            <person name="Deng Y."/>
            <person name="Parks D.H."/>
            <person name="Jiang X."/>
            <person name="Yin X."/>
            <person name="Woodcroft B.J."/>
            <person name="Tyson G.W."/>
            <person name="Hugenholtz P."/>
            <person name="Polz M.F."/>
            <person name="Zhang T."/>
        </authorList>
    </citation>
    <scope>NUCLEOTIDE SEQUENCE</scope>
    <source>
        <strain evidence="19">HKST-UBA10</strain>
    </source>
</reference>
<evidence type="ECO:0000256" key="8">
    <source>
        <dbReference type="ARBA" id="ARBA00022960"/>
    </source>
</evidence>
<dbReference type="Pfam" id="PF00905">
    <property type="entry name" value="Transpeptidase"/>
    <property type="match status" value="1"/>
</dbReference>
<evidence type="ECO:0000256" key="14">
    <source>
        <dbReference type="ARBA" id="ARBA00049902"/>
    </source>
</evidence>
<keyword evidence="4" id="KW-0645">Protease</keyword>
<comment type="catalytic activity">
    <reaction evidence="14">
        <text>[GlcNAc-(1-&gt;4)-Mur2Ac(oyl-L-Ala-gamma-D-Glu-L-Lys-D-Ala-D-Ala)](n)-di-trans,octa-cis-undecaprenyl diphosphate + beta-D-GlcNAc-(1-&gt;4)-Mur2Ac(oyl-L-Ala-gamma-D-Glu-L-Lys-D-Ala-D-Ala)-di-trans,octa-cis-undecaprenyl diphosphate = [GlcNAc-(1-&gt;4)-Mur2Ac(oyl-L-Ala-gamma-D-Glu-L-Lys-D-Ala-D-Ala)](n+1)-di-trans,octa-cis-undecaprenyl diphosphate + di-trans,octa-cis-undecaprenyl diphosphate + H(+)</text>
        <dbReference type="Rhea" id="RHEA:23708"/>
        <dbReference type="Rhea" id="RHEA-COMP:9602"/>
        <dbReference type="Rhea" id="RHEA-COMP:9603"/>
        <dbReference type="ChEBI" id="CHEBI:15378"/>
        <dbReference type="ChEBI" id="CHEBI:58405"/>
        <dbReference type="ChEBI" id="CHEBI:60033"/>
        <dbReference type="ChEBI" id="CHEBI:78435"/>
        <dbReference type="EC" id="2.4.99.28"/>
    </reaction>
</comment>
<dbReference type="Gene3D" id="1.10.3810.10">
    <property type="entry name" value="Biosynthetic peptidoglycan transglycosylase-like"/>
    <property type="match status" value="1"/>
</dbReference>
<dbReference type="InterPro" id="IPR023346">
    <property type="entry name" value="Lysozyme-like_dom_sf"/>
</dbReference>
<feature type="non-terminal residue" evidence="19">
    <location>
        <position position="689"/>
    </location>
</feature>
<evidence type="ECO:0000256" key="5">
    <source>
        <dbReference type="ARBA" id="ARBA00022676"/>
    </source>
</evidence>
<dbReference type="GO" id="GO:0008658">
    <property type="term" value="F:penicillin binding"/>
    <property type="evidence" value="ECO:0007669"/>
    <property type="project" value="InterPro"/>
</dbReference>
<dbReference type="GO" id="GO:0009252">
    <property type="term" value="P:peptidoglycan biosynthetic process"/>
    <property type="evidence" value="ECO:0007669"/>
    <property type="project" value="UniProtKB-KW"/>
</dbReference>
<keyword evidence="6" id="KW-0808">Transferase</keyword>
<dbReference type="InterPro" id="IPR012338">
    <property type="entry name" value="Beta-lactam/transpept-like"/>
</dbReference>
<keyword evidence="15" id="KW-0812">Transmembrane</keyword>
<evidence type="ECO:0000313" key="20">
    <source>
        <dbReference type="Proteomes" id="UP000782843"/>
    </source>
</evidence>
<evidence type="ECO:0000256" key="13">
    <source>
        <dbReference type="ARBA" id="ARBA00044770"/>
    </source>
</evidence>
<sequence>MKTIAIVHTVKLDRKGKPRQNYLHRLNAAIELTKHHKIDEIILFGGKTRKKFPSEAKVGQNYLKGKVKVPTTLETVSKATIDSVLNIKKLIKIDKVNKIYVITSDYSLERFKFLYSELYPEAKGKLEFISTKDESGLRFKYAQKFYLAYSKLVPEGGIIAKILQAIFRNGDLDEVKIEKLAKSKSKKSSSRKRDRFLLPFRKGNRRKTFIISSVTLLLFILIFGSFSFFYIKSFDKDLPPPDRLSTRNSKLSTTIYDRNGKELYKFFKDENRELVKLDDLPEYTKLSFLAAEDAEFYNHKGLDYPGIARCFVLTVTNKLSAGHLGNFCGASTITQQLIRNTLMYDVFGNDAYERSSLFPSIRRKLMEMTLALKVDQTYSKDEILQMYLNEVYLGGQTYGIQAASKEYFNKDAKDLSLSESAFLAGILQGPTIYNPVSGTNPELGINRQQYVLGQIEKHFQNDNELTFENIENAKEEELKFVFDPGEIYAPHFVFYVQDYLNKKFAEEGKDENYFQSGLKITTSLDLDLQDKIQAEVTKSITDYKEKYNVNNAAVVAIDPNTFEIIAMLGSANYNEESLEGAGKVNSALSYRQPASTVKPYTYLTAVRQGYGMNFPAPDIEALGKVYGTVNADFLYEGPMTARKALVRSRNIPALYTFELVGQDNFLDTTTKLGIESFNERKHLGELLTL</sequence>
<dbReference type="InterPro" id="IPR003848">
    <property type="entry name" value="DUF218"/>
</dbReference>
<name>A0A955L2S5_9BACT</name>
<feature type="domain" description="DUF218" evidence="18">
    <location>
        <begin position="23"/>
        <end position="118"/>
    </location>
</feature>
<keyword evidence="8" id="KW-0133">Cell shape</keyword>
<keyword evidence="7" id="KW-0378">Hydrolase</keyword>
<dbReference type="PANTHER" id="PTHR32282:SF11">
    <property type="entry name" value="PENICILLIN-BINDING PROTEIN 1B"/>
    <property type="match status" value="1"/>
</dbReference>
<reference evidence="19" key="1">
    <citation type="submission" date="2020-04" db="EMBL/GenBank/DDBJ databases">
        <authorList>
            <person name="Zhang T."/>
        </authorList>
    </citation>
    <scope>NUCLEOTIDE SEQUENCE</scope>
    <source>
        <strain evidence="19">HKST-UBA10</strain>
    </source>
</reference>
<accession>A0A955L2S5</accession>
<evidence type="ECO:0000259" key="18">
    <source>
        <dbReference type="Pfam" id="PF02698"/>
    </source>
</evidence>
<evidence type="ECO:0000259" key="17">
    <source>
        <dbReference type="Pfam" id="PF00912"/>
    </source>
</evidence>
<dbReference type="InterPro" id="IPR036950">
    <property type="entry name" value="PBP_transglycosylase"/>
</dbReference>
<evidence type="ECO:0000256" key="10">
    <source>
        <dbReference type="ARBA" id="ARBA00023136"/>
    </source>
</evidence>
<evidence type="ECO:0000256" key="11">
    <source>
        <dbReference type="ARBA" id="ARBA00023268"/>
    </source>
</evidence>
<protein>
    <recommendedName>
        <fullName evidence="13">peptidoglycan glycosyltransferase</fullName>
        <ecNumber evidence="13">2.4.99.28</ecNumber>
    </recommendedName>
</protein>
<feature type="transmembrane region" description="Helical" evidence="15">
    <location>
        <begin position="209"/>
        <end position="231"/>
    </location>
</feature>
<dbReference type="EC" id="2.4.99.28" evidence="13"/>
<keyword evidence="12" id="KW-0961">Cell wall biogenesis/degradation</keyword>
<evidence type="ECO:0000256" key="12">
    <source>
        <dbReference type="ARBA" id="ARBA00023316"/>
    </source>
</evidence>
<dbReference type="InterPro" id="IPR001264">
    <property type="entry name" value="Glyco_trans_51"/>
</dbReference>
<dbReference type="GO" id="GO:0008955">
    <property type="term" value="F:peptidoglycan glycosyltransferase activity"/>
    <property type="evidence" value="ECO:0007669"/>
    <property type="project" value="UniProtKB-EC"/>
</dbReference>
<evidence type="ECO:0000256" key="7">
    <source>
        <dbReference type="ARBA" id="ARBA00022801"/>
    </source>
</evidence>
<keyword evidence="15" id="KW-1133">Transmembrane helix</keyword>
<dbReference type="InterPro" id="IPR050396">
    <property type="entry name" value="Glycosyltr_51/Transpeptidase"/>
</dbReference>
<keyword evidence="10 15" id="KW-0472">Membrane</keyword>
<dbReference type="SUPFAM" id="SSF53955">
    <property type="entry name" value="Lysozyme-like"/>
    <property type="match status" value="1"/>
</dbReference>
<feature type="domain" description="Penicillin-binding protein transpeptidase" evidence="16">
    <location>
        <begin position="553"/>
        <end position="675"/>
    </location>
</feature>
<dbReference type="GO" id="GO:0008360">
    <property type="term" value="P:regulation of cell shape"/>
    <property type="evidence" value="ECO:0007669"/>
    <property type="project" value="UniProtKB-KW"/>
</dbReference>